<evidence type="ECO:0000256" key="1">
    <source>
        <dbReference type="ARBA" id="ARBA00004651"/>
    </source>
</evidence>
<reference evidence="9" key="1">
    <citation type="journal article" date="2020" name="mSystems">
        <title>Genome- and Community-Level Interaction Insights into Carbon Utilization and Element Cycling Functions of Hydrothermarchaeota in Hydrothermal Sediment.</title>
        <authorList>
            <person name="Zhou Z."/>
            <person name="Liu Y."/>
            <person name="Xu W."/>
            <person name="Pan J."/>
            <person name="Luo Z.H."/>
            <person name="Li M."/>
        </authorList>
    </citation>
    <scope>NUCLEOTIDE SEQUENCE [LARGE SCALE GENOMIC DNA]</scope>
    <source>
        <strain evidence="9">HyVt-94</strain>
    </source>
</reference>
<keyword evidence="3" id="KW-1003">Cell membrane</keyword>
<gene>
    <name evidence="9" type="ORF">ENL41_01855</name>
</gene>
<evidence type="ECO:0000256" key="2">
    <source>
        <dbReference type="ARBA" id="ARBA00022448"/>
    </source>
</evidence>
<keyword evidence="4 7" id="KW-0812">Transmembrane</keyword>
<keyword evidence="5 7" id="KW-1133">Transmembrane helix</keyword>
<evidence type="ECO:0000256" key="3">
    <source>
        <dbReference type="ARBA" id="ARBA00022475"/>
    </source>
</evidence>
<dbReference type="PANTHER" id="PTHR30193:SF37">
    <property type="entry name" value="INNER MEMBRANE ABC TRANSPORTER PERMEASE PROTEIN YCJO"/>
    <property type="match status" value="1"/>
</dbReference>
<dbReference type="Gene3D" id="3.40.190.10">
    <property type="entry name" value="Periplasmic binding protein-like II"/>
    <property type="match status" value="1"/>
</dbReference>
<dbReference type="AlphaFoldDB" id="A0A7C5M4H8"/>
<keyword evidence="6 7" id="KW-0472">Membrane</keyword>
<dbReference type="Pfam" id="PF01547">
    <property type="entry name" value="SBP_bac_1"/>
    <property type="match status" value="1"/>
</dbReference>
<dbReference type="Pfam" id="PF00528">
    <property type="entry name" value="BPD_transp_1"/>
    <property type="match status" value="1"/>
</dbReference>
<dbReference type="InterPro" id="IPR051393">
    <property type="entry name" value="ABC_transporter_permease"/>
</dbReference>
<evidence type="ECO:0000256" key="4">
    <source>
        <dbReference type="ARBA" id="ARBA00022692"/>
    </source>
</evidence>
<dbReference type="CDD" id="cd06261">
    <property type="entry name" value="TM_PBP2"/>
    <property type="match status" value="1"/>
</dbReference>
<comment type="caution">
    <text evidence="9">The sequence shown here is derived from an EMBL/GenBank/DDBJ whole genome shotgun (WGS) entry which is preliminary data.</text>
</comment>
<feature type="transmembrane region" description="Helical" evidence="7">
    <location>
        <begin position="407"/>
        <end position="435"/>
    </location>
</feature>
<protein>
    <submittedName>
        <fullName evidence="9">Extracellular solute-binding protein</fullName>
    </submittedName>
</protein>
<feature type="transmembrane region" description="Helical" evidence="7">
    <location>
        <begin position="471"/>
        <end position="495"/>
    </location>
</feature>
<dbReference type="GO" id="GO:0005886">
    <property type="term" value="C:plasma membrane"/>
    <property type="evidence" value="ECO:0007669"/>
    <property type="project" value="UniProtKB-SubCell"/>
</dbReference>
<dbReference type="SUPFAM" id="SSF161098">
    <property type="entry name" value="MetI-like"/>
    <property type="match status" value="1"/>
</dbReference>
<dbReference type="PANTHER" id="PTHR30193">
    <property type="entry name" value="ABC TRANSPORTER PERMEASE PROTEIN"/>
    <property type="match status" value="1"/>
</dbReference>
<dbReference type="Proteomes" id="UP000886014">
    <property type="component" value="Unassembled WGS sequence"/>
</dbReference>
<dbReference type="InterPro" id="IPR000515">
    <property type="entry name" value="MetI-like"/>
</dbReference>
<evidence type="ECO:0000256" key="7">
    <source>
        <dbReference type="RuleBase" id="RU363032"/>
    </source>
</evidence>
<evidence type="ECO:0000256" key="6">
    <source>
        <dbReference type="ARBA" id="ARBA00023136"/>
    </source>
</evidence>
<accession>A0A7C5M4H8</accession>
<evidence type="ECO:0000313" key="9">
    <source>
        <dbReference type="EMBL" id="HHF58152.1"/>
    </source>
</evidence>
<dbReference type="Gene3D" id="1.10.3720.10">
    <property type="entry name" value="MetI-like"/>
    <property type="match status" value="1"/>
</dbReference>
<keyword evidence="2 7" id="KW-0813">Transport</keyword>
<proteinExistence type="inferred from homology"/>
<evidence type="ECO:0000256" key="5">
    <source>
        <dbReference type="ARBA" id="ARBA00022989"/>
    </source>
</evidence>
<name>A0A7C5M4H8_UNCW3</name>
<dbReference type="InterPro" id="IPR035906">
    <property type="entry name" value="MetI-like_sf"/>
</dbReference>
<dbReference type="GO" id="GO:0055085">
    <property type="term" value="P:transmembrane transport"/>
    <property type="evidence" value="ECO:0007669"/>
    <property type="project" value="InterPro"/>
</dbReference>
<dbReference type="EMBL" id="DRTV01000133">
    <property type="protein sequence ID" value="HHF58152.1"/>
    <property type="molecule type" value="Genomic_DNA"/>
</dbReference>
<feature type="transmembrane region" description="Helical" evidence="7">
    <location>
        <begin position="662"/>
        <end position="681"/>
    </location>
</feature>
<feature type="non-terminal residue" evidence="9">
    <location>
        <position position="1"/>
    </location>
</feature>
<organism evidence="9">
    <name type="scientific">candidate division WOR-3 bacterium</name>
    <dbReference type="NCBI Taxonomy" id="2052148"/>
    <lineage>
        <taxon>Bacteria</taxon>
        <taxon>Bacteria division WOR-3</taxon>
    </lineage>
</organism>
<sequence length="690" mass="79160">EHPGVRINFTRLSWRNGQEKLDIAVLSGHPPDICGSGFKTAYVEAGALEPLDTLFASKIKDFYPYALKPFIKNGHLYAIPWYATIYCILVNKTLTDSLGISLPEDGIWDFDTFVETARNLTDLNKRRWGFSFTVEPNHEEAWPFLYRHGFRVFDSNNQPDFLTGAFEHGVRDLLDFIYSYKISPEETGGLTQHDTWVMFINNRTGMTVQGTWAITALIRENKKRMERGEKPIYFQVMNFPTTPDGIVLTGSPGIGNWVIFKQKDKEKLKLIKELIEEILKRENQKYLLYMGTIPVIRSAGDIYKGTELEPYFKNLHPALENVVTRPFVKNWEQIDDLIARNLQLILLKKKDITTVVTELQEKVKQLILEQKVQSTGKFVFLGILALPIFFIFWGLSKFKPSRWDLYVYLLLSPILLVFLTFTFLPVVFSFLLSFFKYKAFVGFKELQFVGLEHYYNTLKDPVFIKAIFNTIIYTAVTVPWSVALALFIAILLYPFGEKIRSIFKASYYLPGVVSAVVISVIWRWMFDPSYGLLNQILSLVHLPPQPWLTRPETAMKSIILTDILTMPGTGIIIYLAALDRIPSTIVEAARVDGAYGIRLWGKIIIPLLAPTTLFLLVIRTISSFQVFTKIYILTKGGPGYATNTVVYSIFRTAFSQLDFSTASAQAFLLFVAIMAFSWIQFKFFKEEIEY</sequence>
<dbReference type="SUPFAM" id="SSF53850">
    <property type="entry name" value="Periplasmic binding protein-like II"/>
    <property type="match status" value="1"/>
</dbReference>
<feature type="transmembrane region" description="Helical" evidence="7">
    <location>
        <begin position="507"/>
        <end position="525"/>
    </location>
</feature>
<comment type="subcellular location">
    <subcellularLocation>
        <location evidence="1 7">Cell membrane</location>
        <topology evidence="1 7">Multi-pass membrane protein</topology>
    </subcellularLocation>
</comment>
<comment type="similarity">
    <text evidence="7">Belongs to the binding-protein-dependent transport system permease family.</text>
</comment>
<feature type="domain" description="ABC transmembrane type-1" evidence="8">
    <location>
        <begin position="467"/>
        <end position="680"/>
    </location>
</feature>
<feature type="transmembrane region" description="Helical" evidence="7">
    <location>
        <begin position="558"/>
        <end position="578"/>
    </location>
</feature>
<dbReference type="InterPro" id="IPR006059">
    <property type="entry name" value="SBP"/>
</dbReference>
<dbReference type="PROSITE" id="PS50928">
    <property type="entry name" value="ABC_TM1"/>
    <property type="match status" value="1"/>
</dbReference>
<evidence type="ECO:0000259" key="8">
    <source>
        <dbReference type="PROSITE" id="PS50928"/>
    </source>
</evidence>
<feature type="transmembrane region" description="Helical" evidence="7">
    <location>
        <begin position="599"/>
        <end position="618"/>
    </location>
</feature>
<feature type="transmembrane region" description="Helical" evidence="7">
    <location>
        <begin position="378"/>
        <end position="395"/>
    </location>
</feature>